<accession>A0ABP2IN50</accession>
<dbReference type="PANTHER" id="PTHR39335">
    <property type="entry name" value="BLL4220 PROTEIN"/>
    <property type="match status" value="1"/>
</dbReference>
<protein>
    <submittedName>
        <fullName evidence="1">Phage head-tail adaptor</fullName>
    </submittedName>
</protein>
<evidence type="ECO:0000313" key="1">
    <source>
        <dbReference type="EMBL" id="EFK35218.1"/>
    </source>
</evidence>
<keyword evidence="2" id="KW-1185">Reference proteome</keyword>
<dbReference type="EMBL" id="ACKQ02000007">
    <property type="protein sequence ID" value="EFK35218.1"/>
    <property type="molecule type" value="Genomic_DNA"/>
</dbReference>
<dbReference type="Pfam" id="PF03640">
    <property type="entry name" value="Lipoprotein_15"/>
    <property type="match status" value="3"/>
</dbReference>
<name>A0ABP2IN50_CHRGE</name>
<dbReference type="Proteomes" id="UP000002969">
    <property type="component" value="Unassembled WGS sequence"/>
</dbReference>
<organism evidence="1 2">
    <name type="scientific">Chryseobacterium gleum ATCC 35910</name>
    <dbReference type="NCBI Taxonomy" id="525257"/>
    <lineage>
        <taxon>Bacteria</taxon>
        <taxon>Pseudomonadati</taxon>
        <taxon>Bacteroidota</taxon>
        <taxon>Flavobacteriia</taxon>
        <taxon>Flavobacteriales</taxon>
        <taxon>Weeksellaceae</taxon>
        <taxon>Chryseobacterium group</taxon>
        <taxon>Chryseobacterium</taxon>
    </lineage>
</organism>
<sequence length="302" mass="32921">MIFTKTIKMEKFTFSSNLITGCISALLLLTSVACSKDNQDESSDAVKEVQLRNDANLGNILTDKEGRTLYYFANDATAANNCTGGCEPIWPVFNVDNLSSEKLGTGLELSDFTTITTGSGKKQVTYKGRPLYYYAPLVNCANVKEEAGKTGGENIGGVWFVAKPDYTIMLTNAQLIGHDGKNYTSAYTEGTGKTLYFTDAKGVTLYTFTNDKQNKNNFTASDFSNNGAWPIYETDKIVVPSGLDKTLFGSITVSGRKQLTYKGWPLYRFGQDNMIMGSNKGISFPSPGIWPVPVSNMAAAMP</sequence>
<gene>
    <name evidence="1" type="ORF">HMPREF0204_14287</name>
</gene>
<proteinExistence type="predicted"/>
<evidence type="ECO:0000313" key="2">
    <source>
        <dbReference type="Proteomes" id="UP000002969"/>
    </source>
</evidence>
<comment type="caution">
    <text evidence="1">The sequence shown here is derived from an EMBL/GenBank/DDBJ whole genome shotgun (WGS) entry which is preliminary data.</text>
</comment>
<dbReference type="PROSITE" id="PS51257">
    <property type="entry name" value="PROKAR_LIPOPROTEIN"/>
    <property type="match status" value="1"/>
</dbReference>
<dbReference type="PANTHER" id="PTHR39335:SF1">
    <property type="entry name" value="BLL4220 PROTEIN"/>
    <property type="match status" value="1"/>
</dbReference>
<reference evidence="1" key="1">
    <citation type="submission" date="2010-06" db="EMBL/GenBank/DDBJ databases">
        <authorList>
            <person name="Muzny D."/>
            <person name="Qin X."/>
            <person name="Buhay C."/>
            <person name="Dugan-Rocha S."/>
            <person name="Ding Y."/>
            <person name="Chen G."/>
            <person name="Hawes A."/>
            <person name="Holder M."/>
            <person name="Jhangiani S."/>
            <person name="Johnson A."/>
            <person name="Khan Z."/>
            <person name="Li Z."/>
            <person name="Liu W."/>
            <person name="Liu X."/>
            <person name="Perez L."/>
            <person name="Shen H."/>
            <person name="Wang Q."/>
            <person name="Watt J."/>
            <person name="Xi L."/>
            <person name="Xin Y."/>
            <person name="Zhou J."/>
            <person name="Deng J."/>
            <person name="Jiang H."/>
            <person name="Liu Y."/>
            <person name="Qu J."/>
            <person name="Song X.-Z."/>
            <person name="Zhang L."/>
            <person name="Villasana D."/>
            <person name="Johnson A."/>
            <person name="Liu J."/>
            <person name="Liyanage D."/>
            <person name="Lorensuhewa L."/>
            <person name="Robinson T."/>
            <person name="Song A."/>
            <person name="Song B.-B."/>
            <person name="Dinh H."/>
            <person name="Thornton R."/>
            <person name="Coyle M."/>
            <person name="Francisco L."/>
            <person name="Jackson L."/>
            <person name="Javaid M."/>
            <person name="Korchina V."/>
            <person name="Kovar C."/>
            <person name="Mata R."/>
            <person name="Mathew T."/>
            <person name="Ngo R."/>
            <person name="Nguyen L."/>
            <person name="Nguyen N."/>
            <person name="Okwuonu G."/>
            <person name="Ongeri F."/>
            <person name="Pham C."/>
            <person name="Simmons D."/>
            <person name="Wilczek-Boney K."/>
            <person name="Hale W."/>
            <person name="Jakkamsetti A."/>
            <person name="Pham P."/>
            <person name="Ruth R."/>
            <person name="San Lucas F."/>
            <person name="Warren J."/>
            <person name="Zhang J."/>
            <person name="Zhao Z."/>
            <person name="Zhou C."/>
            <person name="Zhu D."/>
            <person name="Lee S."/>
            <person name="Bess C."/>
            <person name="Blankenburg K."/>
            <person name="Forbes L."/>
            <person name="Fu Q."/>
            <person name="Gubbala S."/>
            <person name="Hirani K."/>
            <person name="Jayaseelan J.C."/>
            <person name="Lara F."/>
            <person name="Munidasa M."/>
            <person name="Palculict T."/>
            <person name="Patil S."/>
            <person name="Pu L.-L."/>
            <person name="Saada N."/>
            <person name="Tang L."/>
            <person name="Weissenberger G."/>
            <person name="Zhu Y."/>
            <person name="Hemphill L."/>
            <person name="Shang Y."/>
            <person name="Youmans B."/>
            <person name="Ayvaz T."/>
            <person name="Ross M."/>
            <person name="Santibanez J."/>
            <person name="Aqrawi P."/>
            <person name="Gross S."/>
            <person name="Joshi V."/>
            <person name="Fowler G."/>
            <person name="Nazareth L."/>
            <person name="Reid J."/>
            <person name="Worley K."/>
            <person name="Petrosino J."/>
            <person name="Highlander S."/>
            <person name="Gibbs R."/>
        </authorList>
    </citation>
    <scope>NUCLEOTIDE SEQUENCE [LARGE SCALE GENOMIC DNA]</scope>
    <source>
        <strain evidence="1">ATCC 35910</strain>
    </source>
</reference>
<dbReference type="InterPro" id="IPR005297">
    <property type="entry name" value="Lipoprotein_repeat"/>
</dbReference>